<dbReference type="PANTHER" id="PTHR30582:SF2">
    <property type="entry name" value="L,D-TRANSPEPTIDASE YCIB-RELATED"/>
    <property type="match status" value="1"/>
</dbReference>
<feature type="compositionally biased region" description="Polar residues" evidence="8">
    <location>
        <begin position="42"/>
        <end position="51"/>
    </location>
</feature>
<organism evidence="11 12">
    <name type="scientific">Microlunatus phosphovorus (strain ATCC 700054 / DSM 10555 / JCM 9379 / NBRC 101784 / NCIMB 13414 / VKM Ac-1990 / NM-1)</name>
    <dbReference type="NCBI Taxonomy" id="1032480"/>
    <lineage>
        <taxon>Bacteria</taxon>
        <taxon>Bacillati</taxon>
        <taxon>Actinomycetota</taxon>
        <taxon>Actinomycetes</taxon>
        <taxon>Propionibacteriales</taxon>
        <taxon>Propionibacteriaceae</taxon>
        <taxon>Microlunatus</taxon>
    </lineage>
</organism>
<evidence type="ECO:0000313" key="12">
    <source>
        <dbReference type="Proteomes" id="UP000007947"/>
    </source>
</evidence>
<sequence length="421" mass="44870">MPQFQPRRLLAGTALLAALTLSVVGCGTIPDAGGATAPGAHTESQAPTTGNGPVEVPATPSSTPTPDPVALTPNVKNKAKNVKVSTVVSVKAGNGKLDKVTLRYAGVSKGKAIKGSVDGTLAKDKASWTAGDRLEPSSTYTLTMSGKNPEGQQTVTKTTFKTQALTLQQQTFAQLQPWKGATVGVAMPVILTFDVPVKNRKEFEKHLSVTSSPKQGGSWSWFSDKEVHFRPKNYWKPGTKVTVNADVNGLNAGNGVYGQNSTSSSFKVGRSLVTKINLSSKQAKVYIDGDLERTIPISAGKAGWRTRSGTKVIMEKLPVTRMTNEMIGADESYDLQVKYAMRITWSGEFLHAAPWNSGNFGRVNASHGCVGMSTANAAWLFSRVQIGDPVVMTGSGRGLEKGNGYTDWDVSWSQYKKGSAL</sequence>
<evidence type="ECO:0000256" key="3">
    <source>
        <dbReference type="ARBA" id="ARBA00022960"/>
    </source>
</evidence>
<keyword evidence="12" id="KW-1185">Reference proteome</keyword>
<evidence type="ECO:0000256" key="1">
    <source>
        <dbReference type="ARBA" id="ARBA00004752"/>
    </source>
</evidence>
<evidence type="ECO:0000313" key="11">
    <source>
        <dbReference type="EMBL" id="BAK37418.1"/>
    </source>
</evidence>
<dbReference type="HOGENOM" id="CLU_039404_3_0_11"/>
<feature type="active site" description="Proton donor/acceptor" evidence="7">
    <location>
        <position position="351"/>
    </location>
</feature>
<keyword evidence="2" id="KW-0808">Transferase</keyword>
<dbReference type="Gene3D" id="2.40.440.10">
    <property type="entry name" value="L,D-transpeptidase catalytic domain-like"/>
    <property type="match status" value="1"/>
</dbReference>
<dbReference type="Gene3D" id="2.60.40.3710">
    <property type="match status" value="1"/>
</dbReference>
<feature type="chain" id="PRO_5039283944" description="L,D-TPase catalytic domain-containing protein" evidence="9">
    <location>
        <begin position="26"/>
        <end position="421"/>
    </location>
</feature>
<proteinExistence type="predicted"/>
<keyword evidence="3 7" id="KW-0133">Cell shape</keyword>
<name>F5XTG9_MICPN</name>
<dbReference type="GO" id="GO:0071555">
    <property type="term" value="P:cell wall organization"/>
    <property type="evidence" value="ECO:0007669"/>
    <property type="project" value="UniProtKB-UniRule"/>
</dbReference>
<dbReference type="KEGG" id="mph:MLP_44040"/>
<keyword evidence="6 7" id="KW-0961">Cell wall biogenesis/degradation</keyword>
<feature type="domain" description="L,D-TPase catalytic" evidence="10">
    <location>
        <begin position="272"/>
        <end position="393"/>
    </location>
</feature>
<dbReference type="GO" id="GO:0071972">
    <property type="term" value="F:peptidoglycan L,D-transpeptidase activity"/>
    <property type="evidence" value="ECO:0007669"/>
    <property type="project" value="TreeGrafter"/>
</dbReference>
<dbReference type="PANTHER" id="PTHR30582">
    <property type="entry name" value="L,D-TRANSPEPTIDASE"/>
    <property type="match status" value="1"/>
</dbReference>
<keyword evidence="4 7" id="KW-0573">Peptidoglycan synthesis</keyword>
<feature type="active site" description="Nucleophile" evidence="7">
    <location>
        <position position="369"/>
    </location>
</feature>
<dbReference type="GO" id="GO:0016746">
    <property type="term" value="F:acyltransferase activity"/>
    <property type="evidence" value="ECO:0007669"/>
    <property type="project" value="UniProtKB-KW"/>
</dbReference>
<evidence type="ECO:0000259" key="10">
    <source>
        <dbReference type="PROSITE" id="PS52029"/>
    </source>
</evidence>
<dbReference type="SUPFAM" id="SSF141523">
    <property type="entry name" value="L,D-transpeptidase catalytic domain-like"/>
    <property type="match status" value="1"/>
</dbReference>
<feature type="region of interest" description="Disordered" evidence="8">
    <location>
        <begin position="35"/>
        <end position="73"/>
    </location>
</feature>
<dbReference type="InterPro" id="IPR005490">
    <property type="entry name" value="LD_TPept_cat_dom"/>
</dbReference>
<evidence type="ECO:0000256" key="5">
    <source>
        <dbReference type="ARBA" id="ARBA00023315"/>
    </source>
</evidence>
<dbReference type="PROSITE" id="PS51257">
    <property type="entry name" value="PROKAR_LIPOPROTEIN"/>
    <property type="match status" value="1"/>
</dbReference>
<dbReference type="GO" id="GO:0008360">
    <property type="term" value="P:regulation of cell shape"/>
    <property type="evidence" value="ECO:0007669"/>
    <property type="project" value="UniProtKB-UniRule"/>
</dbReference>
<dbReference type="Gene3D" id="2.60.40.3780">
    <property type="match status" value="1"/>
</dbReference>
<dbReference type="InterPro" id="IPR038063">
    <property type="entry name" value="Transpep_catalytic_dom"/>
</dbReference>
<evidence type="ECO:0000256" key="4">
    <source>
        <dbReference type="ARBA" id="ARBA00022984"/>
    </source>
</evidence>
<evidence type="ECO:0000256" key="8">
    <source>
        <dbReference type="SAM" id="MobiDB-lite"/>
    </source>
</evidence>
<accession>F5XTG9</accession>
<dbReference type="InterPro" id="IPR041280">
    <property type="entry name" value="Big_10"/>
</dbReference>
<dbReference type="CDD" id="cd13432">
    <property type="entry name" value="LDT_IgD_like_2"/>
    <property type="match status" value="1"/>
</dbReference>
<evidence type="ECO:0000256" key="6">
    <source>
        <dbReference type="ARBA" id="ARBA00023316"/>
    </source>
</evidence>
<dbReference type="GO" id="GO:0018104">
    <property type="term" value="P:peptidoglycan-protein cross-linking"/>
    <property type="evidence" value="ECO:0007669"/>
    <property type="project" value="TreeGrafter"/>
</dbReference>
<dbReference type="GO" id="GO:0005576">
    <property type="term" value="C:extracellular region"/>
    <property type="evidence" value="ECO:0007669"/>
    <property type="project" value="TreeGrafter"/>
</dbReference>
<evidence type="ECO:0000256" key="2">
    <source>
        <dbReference type="ARBA" id="ARBA00022679"/>
    </source>
</evidence>
<protein>
    <recommendedName>
        <fullName evidence="10">L,D-TPase catalytic domain-containing protein</fullName>
    </recommendedName>
</protein>
<dbReference type="OrthoDB" id="5242354at2"/>
<gene>
    <name evidence="11" type="ordered locus">MLP_44040</name>
</gene>
<feature type="signal peptide" evidence="9">
    <location>
        <begin position="1"/>
        <end position="25"/>
    </location>
</feature>
<dbReference type="eggNOG" id="COG1376">
    <property type="taxonomic scope" value="Bacteria"/>
</dbReference>
<dbReference type="UniPathway" id="UPA00219"/>
<dbReference type="AlphaFoldDB" id="F5XTG9"/>
<feature type="compositionally biased region" description="Low complexity" evidence="8">
    <location>
        <begin position="53"/>
        <end position="73"/>
    </location>
</feature>
<keyword evidence="9" id="KW-0732">Signal</keyword>
<comment type="pathway">
    <text evidence="1 7">Cell wall biogenesis; peptidoglycan biosynthesis.</text>
</comment>
<dbReference type="STRING" id="1032480.MLP_44040"/>
<evidence type="ECO:0000256" key="7">
    <source>
        <dbReference type="PROSITE-ProRule" id="PRU01373"/>
    </source>
</evidence>
<dbReference type="Proteomes" id="UP000007947">
    <property type="component" value="Chromosome"/>
</dbReference>
<dbReference type="PROSITE" id="PS52029">
    <property type="entry name" value="LD_TPASE"/>
    <property type="match status" value="1"/>
</dbReference>
<dbReference type="Pfam" id="PF17964">
    <property type="entry name" value="Big_10"/>
    <property type="match status" value="1"/>
</dbReference>
<evidence type="ECO:0000256" key="9">
    <source>
        <dbReference type="SAM" id="SignalP"/>
    </source>
</evidence>
<dbReference type="InterPro" id="IPR050979">
    <property type="entry name" value="LD-transpeptidase"/>
</dbReference>
<dbReference type="EMBL" id="AP012204">
    <property type="protein sequence ID" value="BAK37418.1"/>
    <property type="molecule type" value="Genomic_DNA"/>
</dbReference>
<dbReference type="RefSeq" id="WP_013865252.1">
    <property type="nucleotide sequence ID" value="NC_015635.1"/>
</dbReference>
<reference evidence="11 12" key="1">
    <citation type="submission" date="2011-05" db="EMBL/GenBank/DDBJ databases">
        <title>Whole genome sequence of Microlunatus phosphovorus NM-1.</title>
        <authorList>
            <person name="Hosoyama A."/>
            <person name="Sasaki K."/>
            <person name="Harada T."/>
            <person name="Igarashi R."/>
            <person name="Kawakoshi A."/>
            <person name="Sasagawa M."/>
            <person name="Fukada J."/>
            <person name="Nakamura S."/>
            <person name="Katano Y."/>
            <person name="Hanada S."/>
            <person name="Kamagata Y."/>
            <person name="Nakamura N."/>
            <person name="Yamazaki S."/>
            <person name="Fujita N."/>
        </authorList>
    </citation>
    <scope>NUCLEOTIDE SEQUENCE [LARGE SCALE GENOMIC DNA]</scope>
    <source>
        <strain evidence="12">ATCC 700054 / DSM 10555 / JCM 9379 / NBRC 101784 / NCIMB 13414 / VKM Ac-1990 / NM-1</strain>
    </source>
</reference>
<dbReference type="Pfam" id="PF03734">
    <property type="entry name" value="YkuD"/>
    <property type="match status" value="1"/>
</dbReference>
<keyword evidence="5" id="KW-0012">Acyltransferase</keyword>
<dbReference type="CDD" id="cd16913">
    <property type="entry name" value="YkuD_like"/>
    <property type="match status" value="1"/>
</dbReference>